<dbReference type="PANTHER" id="PTHR33678">
    <property type="entry name" value="BLL1576 PROTEIN"/>
    <property type="match status" value="1"/>
</dbReference>
<dbReference type="AlphaFoldDB" id="A0A7M1W7V0"/>
<feature type="coiled-coil region" evidence="1">
    <location>
        <begin position="4"/>
        <end position="59"/>
    </location>
</feature>
<dbReference type="Pfam" id="PF13817">
    <property type="entry name" value="DDE_Tnp_IS66_C"/>
    <property type="match status" value="1"/>
</dbReference>
<dbReference type="Pfam" id="PF13007">
    <property type="entry name" value="LZ_Tnp_IS66"/>
    <property type="match status" value="1"/>
</dbReference>
<evidence type="ECO:0000313" key="6">
    <source>
        <dbReference type="EMBL" id="QOS23133.1"/>
    </source>
</evidence>
<keyword evidence="1" id="KW-0175">Coiled coil</keyword>
<sequence>MSSSTNYLAEIERLRAQLAEKESQLQSQTEQLQSQSNKLQTLSSRVEILEEVVRHLKIKRFMPSSEKTNVDQFLLFDEAELCTDPKLEQHEKDQDKKSGKESNTKPRGRKPLSSDLPREQVFLYLTDEEKTGAKSTFFAKVKEELDIVPAKVRVLEYMQEKAIFESSEGQKMVAAALPKHPLPGSLGSAGLIAHVLTAKYVDGLPLYRIEKMLSRYGGDISRATLANYVIKSAKVFQPLVNLIREHQNSGNIVAMDETRIQVLKEPNKAVTSDKYMWVSLGGPEEQRSVLFHYDPSRSGEVPLNLLEGFKGYLQTDGYEGYNAACEKYELTHVGCMDHARRKFMEAQKAQPNGKKAKVSKADIALGMINKLYRVERQLNDLKEQQSAMTAEDIVAYRQEHSVPLLNELRAFLEKNLSKVPKDSLTHTAISYMLNQWSKLVVYCEDSKLRISNILAENAIRPFVIGRKAWLFADTTQGANASAVCYSLVETAKLNGLEPYQYLHTLLTQLPYAETVEQIEALLPWNIKND</sequence>
<evidence type="ECO:0000259" key="3">
    <source>
        <dbReference type="Pfam" id="PF03050"/>
    </source>
</evidence>
<name>A0A7M1W7V0_VIBPH</name>
<gene>
    <name evidence="6" type="ORF">VP177_00023</name>
</gene>
<dbReference type="Pfam" id="PF03050">
    <property type="entry name" value="DDE_Tnp_IS66"/>
    <property type="match status" value="1"/>
</dbReference>
<dbReference type="InterPro" id="IPR052344">
    <property type="entry name" value="Transposase-related"/>
</dbReference>
<dbReference type="NCBIfam" id="NF033517">
    <property type="entry name" value="transpos_IS66"/>
    <property type="match status" value="1"/>
</dbReference>
<feature type="compositionally biased region" description="Basic and acidic residues" evidence="2">
    <location>
        <begin position="85"/>
        <end position="104"/>
    </location>
</feature>
<dbReference type="RefSeq" id="WP_140137193.1">
    <property type="nucleotide sequence ID" value="NZ_NNMW01000143.1"/>
</dbReference>
<evidence type="ECO:0008006" key="7">
    <source>
        <dbReference type="Google" id="ProtNLM"/>
    </source>
</evidence>
<feature type="region of interest" description="Disordered" evidence="2">
    <location>
        <begin position="85"/>
        <end position="114"/>
    </location>
</feature>
<feature type="domain" description="Transposase TnpC homeodomain" evidence="4">
    <location>
        <begin position="49"/>
        <end position="121"/>
    </location>
</feature>
<evidence type="ECO:0000256" key="2">
    <source>
        <dbReference type="SAM" id="MobiDB-lite"/>
    </source>
</evidence>
<reference evidence="6" key="1">
    <citation type="submission" date="2020-08" db="EMBL/GenBank/DDBJ databases">
        <title>Genetic structure, function and evolution of capsule biosynthesis loci in Vibrio parahaemolyticus.</title>
        <authorList>
            <person name="Li L."/>
            <person name="Bian S."/>
        </authorList>
    </citation>
    <scope>NUCLEOTIDE SEQUENCE</scope>
    <source>
        <strain evidence="6">VP177</strain>
    </source>
</reference>
<feature type="domain" description="Transposase IS66 C-terminal" evidence="5">
    <location>
        <begin position="486"/>
        <end position="524"/>
    </location>
</feature>
<accession>A0A7M1W7V0</accession>
<dbReference type="PANTHER" id="PTHR33678:SF1">
    <property type="entry name" value="BLL1576 PROTEIN"/>
    <property type="match status" value="1"/>
</dbReference>
<evidence type="ECO:0000256" key="1">
    <source>
        <dbReference type="SAM" id="Coils"/>
    </source>
</evidence>
<evidence type="ECO:0000259" key="5">
    <source>
        <dbReference type="Pfam" id="PF13817"/>
    </source>
</evidence>
<organism evidence="6">
    <name type="scientific">Vibrio parahaemolyticus</name>
    <dbReference type="NCBI Taxonomy" id="670"/>
    <lineage>
        <taxon>Bacteria</taxon>
        <taxon>Pseudomonadati</taxon>
        <taxon>Pseudomonadota</taxon>
        <taxon>Gammaproteobacteria</taxon>
        <taxon>Vibrionales</taxon>
        <taxon>Vibrionaceae</taxon>
        <taxon>Vibrio</taxon>
    </lineage>
</organism>
<dbReference type="InterPro" id="IPR039552">
    <property type="entry name" value="IS66_C"/>
</dbReference>
<protein>
    <recommendedName>
        <fullName evidence="7">IS66 family transposase</fullName>
    </recommendedName>
</protein>
<dbReference type="EMBL" id="MT898233">
    <property type="protein sequence ID" value="QOS23133.1"/>
    <property type="molecule type" value="Genomic_DNA"/>
</dbReference>
<feature type="domain" description="Transposase IS66 central" evidence="3">
    <location>
        <begin position="186"/>
        <end position="479"/>
    </location>
</feature>
<proteinExistence type="predicted"/>
<dbReference type="InterPro" id="IPR024463">
    <property type="entry name" value="Transposase_TnpC_homeodom"/>
</dbReference>
<dbReference type="InterPro" id="IPR004291">
    <property type="entry name" value="Transposase_IS66_central"/>
</dbReference>
<evidence type="ECO:0000259" key="4">
    <source>
        <dbReference type="Pfam" id="PF13007"/>
    </source>
</evidence>